<keyword evidence="1" id="KW-0812">Transmembrane</keyword>
<dbReference type="PROSITE" id="PS50885">
    <property type="entry name" value="HAMP"/>
    <property type="match status" value="1"/>
</dbReference>
<dbReference type="EMBL" id="BAAFGK010000005">
    <property type="protein sequence ID" value="GAB0058905.1"/>
    <property type="molecule type" value="Genomic_DNA"/>
</dbReference>
<proteinExistence type="predicted"/>
<reference evidence="3 4" key="1">
    <citation type="submission" date="2024-05" db="EMBL/GenBank/DDBJ databases">
        <authorList>
            <consortium name="Candidatus Magnetaquicoccaceae bacterium FCR-1 genome sequencing consortium"/>
            <person name="Shimoshige H."/>
            <person name="Shimamura S."/>
            <person name="Taoka A."/>
            <person name="Kobayashi H."/>
            <person name="Maekawa T."/>
        </authorList>
    </citation>
    <scope>NUCLEOTIDE SEQUENCE [LARGE SCALE GENOMIC DNA]</scope>
    <source>
        <strain evidence="3 4">FCR-1</strain>
    </source>
</reference>
<sequence length="378" mass="42764">MRRLDSRLQNVRLRGKSLILIGVTALGFLAVAGSVGSHLNDLRHATIQNQRIDHVSLLIGQVAFGTFELQLLMTQFLQNESNPGDPTEPPDAAIKNKIARIETDITTLEKALGRVEHSPALLETAQPLRAIQHLLSQLKEHDLAVMELRQEIGQDEDSGIQGRLRTQIHVLESELTTRKDYPCLVDLLQLRRREKDFLMRGHRKSRELFEQALDTLRATISALPGSDRGPDVALLTEIFQSYGKEVERLKQVLPLMTSHRKRLWEINNAILTQATRLTESHQQLMAVNAGVQQRGIDGATVSLMLSLSVIFLVIGWVTFWFFQQLITPIHRLREMASRISAGERPSPADDFGTDEIGELARNLQQVWDLPRDDRKPEE</sequence>
<dbReference type="RefSeq" id="WP_420906624.1">
    <property type="nucleotide sequence ID" value="NZ_BAAFGK010000005.1"/>
</dbReference>
<name>A0ABQ0CDE4_9PROT</name>
<keyword evidence="1" id="KW-1133">Transmembrane helix</keyword>
<organism evidence="3 4">
    <name type="scientific">Candidatus Magnetaquiglobus chichijimensis</name>
    <dbReference type="NCBI Taxonomy" id="3141448"/>
    <lineage>
        <taxon>Bacteria</taxon>
        <taxon>Pseudomonadati</taxon>
        <taxon>Pseudomonadota</taxon>
        <taxon>Magnetococcia</taxon>
        <taxon>Magnetococcales</taxon>
        <taxon>Candidatus Magnetaquicoccaceae</taxon>
        <taxon>Candidatus Magnetaquiglobus</taxon>
    </lineage>
</organism>
<accession>A0ABQ0CDE4</accession>
<evidence type="ECO:0000259" key="2">
    <source>
        <dbReference type="PROSITE" id="PS50885"/>
    </source>
</evidence>
<dbReference type="Proteomes" id="UP001628193">
    <property type="component" value="Unassembled WGS sequence"/>
</dbReference>
<evidence type="ECO:0000313" key="3">
    <source>
        <dbReference type="EMBL" id="GAB0058905.1"/>
    </source>
</evidence>
<comment type="caution">
    <text evidence="3">The sequence shown here is derived from an EMBL/GenBank/DDBJ whole genome shotgun (WGS) entry which is preliminary data.</text>
</comment>
<feature type="transmembrane region" description="Helical" evidence="1">
    <location>
        <begin position="301"/>
        <end position="322"/>
    </location>
</feature>
<dbReference type="SUPFAM" id="SSF158472">
    <property type="entry name" value="HAMP domain-like"/>
    <property type="match status" value="1"/>
</dbReference>
<protein>
    <recommendedName>
        <fullName evidence="2">HAMP domain-containing protein</fullName>
    </recommendedName>
</protein>
<evidence type="ECO:0000313" key="4">
    <source>
        <dbReference type="Proteomes" id="UP001628193"/>
    </source>
</evidence>
<keyword evidence="4" id="KW-1185">Reference proteome</keyword>
<dbReference type="InterPro" id="IPR003660">
    <property type="entry name" value="HAMP_dom"/>
</dbReference>
<feature type="domain" description="HAMP" evidence="2">
    <location>
        <begin position="323"/>
        <end position="365"/>
    </location>
</feature>
<dbReference type="CDD" id="cd06225">
    <property type="entry name" value="HAMP"/>
    <property type="match status" value="1"/>
</dbReference>
<evidence type="ECO:0000256" key="1">
    <source>
        <dbReference type="SAM" id="Phobius"/>
    </source>
</evidence>
<keyword evidence="1" id="KW-0472">Membrane</keyword>
<reference evidence="3 4" key="2">
    <citation type="submission" date="2024-09" db="EMBL/GenBank/DDBJ databases">
        <title>Draft genome sequence of Candidatus Magnetaquicoccaceae bacterium FCR-1.</title>
        <authorList>
            <person name="Shimoshige H."/>
            <person name="Shimamura S."/>
            <person name="Taoka A."/>
            <person name="Kobayashi H."/>
            <person name="Maekawa T."/>
        </authorList>
    </citation>
    <scope>NUCLEOTIDE SEQUENCE [LARGE SCALE GENOMIC DNA]</scope>
    <source>
        <strain evidence="3 4">FCR-1</strain>
    </source>
</reference>
<dbReference type="Pfam" id="PF00672">
    <property type="entry name" value="HAMP"/>
    <property type="match status" value="1"/>
</dbReference>
<gene>
    <name evidence="3" type="ORF">SIID45300_03264</name>
</gene>
<dbReference type="Gene3D" id="6.10.340.10">
    <property type="match status" value="1"/>
</dbReference>